<dbReference type="Pfam" id="PF14246">
    <property type="entry name" value="TetR_C_7"/>
    <property type="match status" value="1"/>
</dbReference>
<comment type="caution">
    <text evidence="4">The sequence shown here is derived from an EMBL/GenBank/DDBJ whole genome shotgun (WGS) entry which is preliminary data.</text>
</comment>
<accession>A0ABV2EF31</accession>
<sequence length="210" mass="23799">MNATIPTRREERRDERRDMILDVARDCFVAEGYAATSMSMISARLGGSKGTLYNYFKSKEELFAAVMQRQCGALAETLFDVAHEGATPRERLEHFADSFLRLLLTAESRGIHRLVVAENERFPEIGKVFYETGPKVLLTKIGGYLSDLMDRGILRKADPFIAAQQFKDLAISGVLQPRIWGVITEDMTGEEMELQVRQAVDTFLRAYRPD</sequence>
<dbReference type="EMBL" id="JBEPLU010000001">
    <property type="protein sequence ID" value="MET3525638.1"/>
    <property type="molecule type" value="Genomic_DNA"/>
</dbReference>
<dbReference type="SUPFAM" id="SSF48498">
    <property type="entry name" value="Tetracyclin repressor-like, C-terminal domain"/>
    <property type="match status" value="1"/>
</dbReference>
<dbReference type="PRINTS" id="PR00455">
    <property type="entry name" value="HTHTETR"/>
</dbReference>
<reference evidence="4 5" key="1">
    <citation type="submission" date="2024-06" db="EMBL/GenBank/DDBJ databases">
        <title>Genomic Encyclopedia of Type Strains, Phase IV (KMG-IV): sequencing the most valuable type-strain genomes for metagenomic binning, comparative biology and taxonomic classification.</title>
        <authorList>
            <person name="Goeker M."/>
        </authorList>
    </citation>
    <scope>NUCLEOTIDE SEQUENCE [LARGE SCALE GENOMIC DNA]</scope>
    <source>
        <strain evidence="4 5">DSM 17809</strain>
    </source>
</reference>
<organism evidence="4 5">
    <name type="scientific">Phenylobacterium koreense</name>
    <dbReference type="NCBI Taxonomy" id="266125"/>
    <lineage>
        <taxon>Bacteria</taxon>
        <taxon>Pseudomonadati</taxon>
        <taxon>Pseudomonadota</taxon>
        <taxon>Alphaproteobacteria</taxon>
        <taxon>Caulobacterales</taxon>
        <taxon>Caulobacteraceae</taxon>
        <taxon>Phenylobacterium</taxon>
    </lineage>
</organism>
<dbReference type="PANTHER" id="PTHR30055:SF119">
    <property type="entry name" value="NALC"/>
    <property type="match status" value="1"/>
</dbReference>
<dbReference type="Pfam" id="PF00440">
    <property type="entry name" value="TetR_N"/>
    <property type="match status" value="1"/>
</dbReference>
<dbReference type="Gene3D" id="1.10.10.60">
    <property type="entry name" value="Homeodomain-like"/>
    <property type="match status" value="1"/>
</dbReference>
<protein>
    <submittedName>
        <fullName evidence="4">AcrR family transcriptional regulator</fullName>
    </submittedName>
</protein>
<dbReference type="InterPro" id="IPR009057">
    <property type="entry name" value="Homeodomain-like_sf"/>
</dbReference>
<dbReference type="InterPro" id="IPR001647">
    <property type="entry name" value="HTH_TetR"/>
</dbReference>
<gene>
    <name evidence="4" type="ORF">ABID41_000733</name>
</gene>
<dbReference type="InterPro" id="IPR036271">
    <property type="entry name" value="Tet_transcr_reg_TetR-rel_C_sf"/>
</dbReference>
<keyword evidence="5" id="KW-1185">Reference proteome</keyword>
<evidence type="ECO:0000259" key="3">
    <source>
        <dbReference type="PROSITE" id="PS50977"/>
    </source>
</evidence>
<name>A0ABV2EF31_9CAUL</name>
<evidence type="ECO:0000313" key="5">
    <source>
        <dbReference type="Proteomes" id="UP001549110"/>
    </source>
</evidence>
<dbReference type="PANTHER" id="PTHR30055">
    <property type="entry name" value="HTH-TYPE TRANSCRIPTIONAL REGULATOR RUTR"/>
    <property type="match status" value="1"/>
</dbReference>
<dbReference type="SUPFAM" id="SSF46689">
    <property type="entry name" value="Homeodomain-like"/>
    <property type="match status" value="1"/>
</dbReference>
<evidence type="ECO:0000256" key="1">
    <source>
        <dbReference type="ARBA" id="ARBA00023125"/>
    </source>
</evidence>
<dbReference type="InterPro" id="IPR050109">
    <property type="entry name" value="HTH-type_TetR-like_transc_reg"/>
</dbReference>
<dbReference type="Gene3D" id="1.10.357.10">
    <property type="entry name" value="Tetracycline Repressor, domain 2"/>
    <property type="match status" value="1"/>
</dbReference>
<dbReference type="PROSITE" id="PS50977">
    <property type="entry name" value="HTH_TETR_2"/>
    <property type="match status" value="1"/>
</dbReference>
<dbReference type="Proteomes" id="UP001549110">
    <property type="component" value="Unassembled WGS sequence"/>
</dbReference>
<keyword evidence="1 2" id="KW-0238">DNA-binding</keyword>
<feature type="DNA-binding region" description="H-T-H motif" evidence="2">
    <location>
        <begin position="37"/>
        <end position="56"/>
    </location>
</feature>
<proteinExistence type="predicted"/>
<dbReference type="InterPro" id="IPR039536">
    <property type="entry name" value="TetR_C_Proteobacteria"/>
</dbReference>
<feature type="domain" description="HTH tetR-type" evidence="3">
    <location>
        <begin position="14"/>
        <end position="74"/>
    </location>
</feature>
<evidence type="ECO:0000256" key="2">
    <source>
        <dbReference type="PROSITE-ProRule" id="PRU00335"/>
    </source>
</evidence>
<evidence type="ECO:0000313" key="4">
    <source>
        <dbReference type="EMBL" id="MET3525638.1"/>
    </source>
</evidence>